<organism evidence="2 3">
    <name type="scientific">Kandleria vitulina</name>
    <dbReference type="NCBI Taxonomy" id="1630"/>
    <lineage>
        <taxon>Bacteria</taxon>
        <taxon>Bacillati</taxon>
        <taxon>Bacillota</taxon>
        <taxon>Erysipelotrichia</taxon>
        <taxon>Erysipelotrichales</taxon>
        <taxon>Coprobacillaceae</taxon>
        <taxon>Kandleria</taxon>
    </lineage>
</organism>
<proteinExistence type="predicted"/>
<evidence type="ECO:0000313" key="3">
    <source>
        <dbReference type="Proteomes" id="UP000182429"/>
    </source>
</evidence>
<protein>
    <submittedName>
        <fullName evidence="2">Uncharacterized protein</fullName>
    </submittedName>
</protein>
<feature type="transmembrane region" description="Helical" evidence="1">
    <location>
        <begin position="6"/>
        <end position="29"/>
    </location>
</feature>
<gene>
    <name evidence="2" type="ORF">SAMN04487759_12011</name>
</gene>
<dbReference type="EMBL" id="FNNF01000020">
    <property type="protein sequence ID" value="SDW53918.1"/>
    <property type="molecule type" value="Genomic_DNA"/>
</dbReference>
<evidence type="ECO:0000313" key="2">
    <source>
        <dbReference type="EMBL" id="SDW53918.1"/>
    </source>
</evidence>
<dbReference type="Proteomes" id="UP000182429">
    <property type="component" value="Unassembled WGS sequence"/>
</dbReference>
<name>A0A1H2UDC3_9FIRM</name>
<reference evidence="2 3" key="1">
    <citation type="submission" date="2016-10" db="EMBL/GenBank/DDBJ databases">
        <authorList>
            <person name="de Groot N.N."/>
        </authorList>
    </citation>
    <scope>NUCLEOTIDE SEQUENCE [LARGE SCALE GENOMIC DNA]</scope>
    <source>
        <strain evidence="2 3">S3b</strain>
    </source>
</reference>
<keyword evidence="1" id="KW-0812">Transmembrane</keyword>
<keyword evidence="1" id="KW-0472">Membrane</keyword>
<dbReference type="AlphaFoldDB" id="A0A1H2UDC3"/>
<accession>A0A1H2UDC3</accession>
<dbReference type="eggNOG" id="ENOG5032TB5">
    <property type="taxonomic scope" value="Bacteria"/>
</dbReference>
<dbReference type="OrthoDB" id="1649242at2"/>
<dbReference type="RefSeq" id="WP_074686545.1">
    <property type="nucleotide sequence ID" value="NZ_FNNF01000020.1"/>
</dbReference>
<feature type="transmembrane region" description="Helical" evidence="1">
    <location>
        <begin position="84"/>
        <end position="105"/>
    </location>
</feature>
<sequence length="162" mass="18420">MRAFYPVLATLMVIVTAYFTYMIINVLVTMIKAKRKDHSLKICLTTAGKAFYIIITILYILLVIGGTAFAIHCALNGSNLYLNGISTVALASLLYAFQIANIVLVGKKNVLIGRLLVDYRKMKKVDLNNRREMTFVYAQKSFRFSTRWVDIALLRRSISRRS</sequence>
<evidence type="ECO:0000256" key="1">
    <source>
        <dbReference type="SAM" id="Phobius"/>
    </source>
</evidence>
<feature type="transmembrane region" description="Helical" evidence="1">
    <location>
        <begin position="50"/>
        <end position="72"/>
    </location>
</feature>
<keyword evidence="1" id="KW-1133">Transmembrane helix</keyword>